<proteinExistence type="predicted"/>
<reference evidence="2" key="1">
    <citation type="submission" date="2018-12" db="EMBL/GenBank/DDBJ databases">
        <title>Complete genome sequence of Roseovarius sp. MME-070.</title>
        <authorList>
            <person name="Nam Y.-D."/>
            <person name="Kang J."/>
            <person name="Chung W.-H."/>
            <person name="Park Y.S."/>
        </authorList>
    </citation>
    <scope>NUCLEOTIDE SEQUENCE [LARGE SCALE GENOMIC DNA]</scope>
    <source>
        <strain evidence="2">MME-070</strain>
    </source>
</reference>
<dbReference type="Proteomes" id="UP000428330">
    <property type="component" value="Chromosome"/>
</dbReference>
<evidence type="ECO:0000313" key="2">
    <source>
        <dbReference type="Proteomes" id="UP000428330"/>
    </source>
</evidence>
<keyword evidence="2" id="KW-1185">Reference proteome</keyword>
<organism evidence="1 2">
    <name type="scientific">Roseovarius faecimaris</name>
    <dbReference type="NCBI Taxonomy" id="2494550"/>
    <lineage>
        <taxon>Bacteria</taxon>
        <taxon>Pseudomonadati</taxon>
        <taxon>Pseudomonadota</taxon>
        <taxon>Alphaproteobacteria</taxon>
        <taxon>Rhodobacterales</taxon>
        <taxon>Roseobacteraceae</taxon>
        <taxon>Roseovarius</taxon>
    </lineage>
</organism>
<dbReference type="Pfam" id="PF04325">
    <property type="entry name" value="DUF465"/>
    <property type="match status" value="1"/>
</dbReference>
<protein>
    <submittedName>
        <fullName evidence="1">DUF465 domain-containing protein</fullName>
    </submittedName>
</protein>
<dbReference type="EMBL" id="CP034348">
    <property type="protein sequence ID" value="QGX97733.1"/>
    <property type="molecule type" value="Genomic_DNA"/>
</dbReference>
<dbReference type="InterPro" id="IPR007420">
    <property type="entry name" value="DUF465"/>
</dbReference>
<dbReference type="Gene3D" id="6.10.280.50">
    <property type="match status" value="1"/>
</dbReference>
<sequence>METRSKEMPMQARTISPDRLIARIKTLSRRRRDLTAQVEEEQMRPWPDTQRIRTLKQERLGLKDAIHVTRTMLQRQGVQPPYSS</sequence>
<accession>A0A6I6IPI8</accession>
<dbReference type="KEGG" id="rom:EI983_05330"/>
<dbReference type="AlphaFoldDB" id="A0A6I6IPI8"/>
<evidence type="ECO:0000313" key="1">
    <source>
        <dbReference type="EMBL" id="QGX97733.1"/>
    </source>
</evidence>
<name>A0A6I6IPI8_9RHOB</name>
<gene>
    <name evidence="1" type="ORF">EI983_05330</name>
</gene>
<dbReference type="InterPro" id="IPR038444">
    <property type="entry name" value="DUF465_sf"/>
</dbReference>